<keyword evidence="5 14" id="KW-0436">Ligase</keyword>
<dbReference type="GO" id="GO:0051301">
    <property type="term" value="P:cell division"/>
    <property type="evidence" value="ECO:0007669"/>
    <property type="project" value="UniProtKB-KW"/>
</dbReference>
<keyword evidence="8 14" id="KW-0067">ATP-binding</keyword>
<dbReference type="InterPro" id="IPR036565">
    <property type="entry name" value="Mur-like_cat_sf"/>
</dbReference>
<dbReference type="InterPro" id="IPR036615">
    <property type="entry name" value="Mur_ligase_C_dom_sf"/>
</dbReference>
<dbReference type="Pfam" id="PF01225">
    <property type="entry name" value="Mur_ligase"/>
    <property type="match status" value="1"/>
</dbReference>
<comment type="similarity">
    <text evidence="14">Belongs to the MurCDEF family.</text>
</comment>
<comment type="catalytic activity">
    <reaction evidence="13 14">
        <text>UDP-N-acetyl-alpha-D-muramate + L-alanine + ATP = UDP-N-acetyl-alpha-D-muramoyl-L-alanine + ADP + phosphate + H(+)</text>
        <dbReference type="Rhea" id="RHEA:23372"/>
        <dbReference type="ChEBI" id="CHEBI:15378"/>
        <dbReference type="ChEBI" id="CHEBI:30616"/>
        <dbReference type="ChEBI" id="CHEBI:43474"/>
        <dbReference type="ChEBI" id="CHEBI:57972"/>
        <dbReference type="ChEBI" id="CHEBI:70757"/>
        <dbReference type="ChEBI" id="CHEBI:83898"/>
        <dbReference type="ChEBI" id="CHEBI:456216"/>
        <dbReference type="EC" id="6.3.2.8"/>
    </reaction>
</comment>
<dbReference type="AlphaFoldDB" id="A0A2A4G6L0"/>
<dbReference type="EMBL" id="NBWU01000005">
    <property type="protein sequence ID" value="PCE63385.1"/>
    <property type="molecule type" value="Genomic_DNA"/>
</dbReference>
<evidence type="ECO:0000259" key="17">
    <source>
        <dbReference type="Pfam" id="PF02875"/>
    </source>
</evidence>
<dbReference type="SUPFAM" id="SSF53244">
    <property type="entry name" value="MurD-like peptide ligases, peptide-binding domain"/>
    <property type="match status" value="1"/>
</dbReference>
<dbReference type="PANTHER" id="PTHR43445:SF3">
    <property type="entry name" value="UDP-N-ACETYLMURAMATE--L-ALANINE LIGASE"/>
    <property type="match status" value="1"/>
</dbReference>
<dbReference type="InterPro" id="IPR005758">
    <property type="entry name" value="UDP-N-AcMur_Ala_ligase_MurC"/>
</dbReference>
<dbReference type="GO" id="GO:0005524">
    <property type="term" value="F:ATP binding"/>
    <property type="evidence" value="ECO:0007669"/>
    <property type="project" value="UniProtKB-UniRule"/>
</dbReference>
<dbReference type="Pfam" id="PF02875">
    <property type="entry name" value="Mur_ligase_C"/>
    <property type="match status" value="1"/>
</dbReference>
<dbReference type="InterPro" id="IPR004101">
    <property type="entry name" value="Mur_ligase_C"/>
</dbReference>
<feature type="transmembrane region" description="Helical" evidence="15">
    <location>
        <begin position="6"/>
        <end position="28"/>
    </location>
</feature>
<keyword evidence="6 14" id="KW-0132">Cell division</keyword>
<dbReference type="SUPFAM" id="SSF51984">
    <property type="entry name" value="MurCD N-terminal domain"/>
    <property type="match status" value="1"/>
</dbReference>
<evidence type="ECO:0000313" key="20">
    <source>
        <dbReference type="Proteomes" id="UP000219559"/>
    </source>
</evidence>
<keyword evidence="12 14" id="KW-0961">Cell wall biogenesis/degradation</keyword>
<evidence type="ECO:0000256" key="11">
    <source>
        <dbReference type="ARBA" id="ARBA00023306"/>
    </source>
</evidence>
<dbReference type="Gene3D" id="3.40.1190.10">
    <property type="entry name" value="Mur-like, catalytic domain"/>
    <property type="match status" value="1"/>
</dbReference>
<gene>
    <name evidence="14" type="primary">murC</name>
    <name evidence="19" type="ORF">B7P33_14300</name>
</gene>
<evidence type="ECO:0000256" key="8">
    <source>
        <dbReference type="ARBA" id="ARBA00022840"/>
    </source>
</evidence>
<evidence type="ECO:0000259" key="18">
    <source>
        <dbReference type="Pfam" id="PF08245"/>
    </source>
</evidence>
<evidence type="ECO:0000256" key="15">
    <source>
        <dbReference type="SAM" id="Phobius"/>
    </source>
</evidence>
<evidence type="ECO:0000256" key="7">
    <source>
        <dbReference type="ARBA" id="ARBA00022741"/>
    </source>
</evidence>
<evidence type="ECO:0000256" key="14">
    <source>
        <dbReference type="HAMAP-Rule" id="MF_00046"/>
    </source>
</evidence>
<dbReference type="HAMAP" id="MF_00046">
    <property type="entry name" value="MurC"/>
    <property type="match status" value="1"/>
</dbReference>
<reference evidence="19 20" key="1">
    <citation type="submission" date="2017-04" db="EMBL/GenBank/DDBJ databases">
        <title>A new member of the family Flavobacteriaceae isolated from ascidians.</title>
        <authorList>
            <person name="Chen L."/>
        </authorList>
    </citation>
    <scope>NUCLEOTIDE SEQUENCE [LARGE SCALE GENOMIC DNA]</scope>
    <source>
        <strain evidence="19 20">HQA918</strain>
    </source>
</reference>
<dbReference type="UniPathway" id="UPA00219"/>
<evidence type="ECO:0000256" key="3">
    <source>
        <dbReference type="ARBA" id="ARBA00012211"/>
    </source>
</evidence>
<comment type="subcellular location">
    <subcellularLocation>
        <location evidence="1 14">Cytoplasm</location>
    </subcellularLocation>
</comment>
<evidence type="ECO:0000256" key="12">
    <source>
        <dbReference type="ARBA" id="ARBA00023316"/>
    </source>
</evidence>
<keyword evidence="11 14" id="KW-0131">Cell cycle</keyword>
<dbReference type="SUPFAM" id="SSF53623">
    <property type="entry name" value="MurD-like peptide ligases, catalytic domain"/>
    <property type="match status" value="1"/>
</dbReference>
<evidence type="ECO:0000313" key="19">
    <source>
        <dbReference type="EMBL" id="PCE63385.1"/>
    </source>
</evidence>
<dbReference type="Gene3D" id="3.40.50.720">
    <property type="entry name" value="NAD(P)-binding Rossmann-like Domain"/>
    <property type="match status" value="1"/>
</dbReference>
<dbReference type="Pfam" id="PF08245">
    <property type="entry name" value="Mur_ligase_M"/>
    <property type="match status" value="1"/>
</dbReference>
<evidence type="ECO:0000256" key="2">
    <source>
        <dbReference type="ARBA" id="ARBA00004752"/>
    </source>
</evidence>
<keyword evidence="10 14" id="KW-0573">Peptidoglycan synthesis</keyword>
<protein>
    <recommendedName>
        <fullName evidence="3 14">UDP-N-acetylmuramate--L-alanine ligase</fullName>
        <ecNumber evidence="3 14">6.3.2.8</ecNumber>
    </recommendedName>
    <alternativeName>
        <fullName evidence="14">UDP-N-acetylmuramoyl-L-alanine synthetase</fullName>
    </alternativeName>
</protein>
<dbReference type="InterPro" id="IPR000713">
    <property type="entry name" value="Mur_ligase_N"/>
</dbReference>
<evidence type="ECO:0000256" key="1">
    <source>
        <dbReference type="ARBA" id="ARBA00004496"/>
    </source>
</evidence>
<dbReference type="GO" id="GO:0008360">
    <property type="term" value="P:regulation of cell shape"/>
    <property type="evidence" value="ECO:0007669"/>
    <property type="project" value="UniProtKB-KW"/>
</dbReference>
<keyword evidence="4 14" id="KW-0963">Cytoplasm</keyword>
<keyword evidence="15" id="KW-1133">Transmembrane helix</keyword>
<dbReference type="Proteomes" id="UP000219559">
    <property type="component" value="Unassembled WGS sequence"/>
</dbReference>
<keyword evidence="15" id="KW-0472">Membrane</keyword>
<evidence type="ECO:0000259" key="16">
    <source>
        <dbReference type="Pfam" id="PF01225"/>
    </source>
</evidence>
<name>A0A2A4G6L0_9FLAO</name>
<feature type="domain" description="Mur ligase N-terminal catalytic" evidence="16">
    <location>
        <begin position="9"/>
        <end position="112"/>
    </location>
</feature>
<evidence type="ECO:0000256" key="13">
    <source>
        <dbReference type="ARBA" id="ARBA00047833"/>
    </source>
</evidence>
<evidence type="ECO:0000256" key="4">
    <source>
        <dbReference type="ARBA" id="ARBA00022490"/>
    </source>
</evidence>
<dbReference type="OrthoDB" id="9804126at2"/>
<keyword evidence="9 14" id="KW-0133">Cell shape</keyword>
<dbReference type="EC" id="6.3.2.8" evidence="3 14"/>
<dbReference type="GO" id="GO:0008763">
    <property type="term" value="F:UDP-N-acetylmuramate-L-alanine ligase activity"/>
    <property type="evidence" value="ECO:0007669"/>
    <property type="project" value="UniProtKB-UniRule"/>
</dbReference>
<feature type="domain" description="Mur ligase central" evidence="18">
    <location>
        <begin position="117"/>
        <end position="285"/>
    </location>
</feature>
<dbReference type="InterPro" id="IPR013221">
    <property type="entry name" value="Mur_ligase_cen"/>
</dbReference>
<comment type="function">
    <text evidence="14">Cell wall formation.</text>
</comment>
<evidence type="ECO:0000256" key="9">
    <source>
        <dbReference type="ARBA" id="ARBA00022960"/>
    </source>
</evidence>
<feature type="domain" description="Mur ligase C-terminal" evidence="17">
    <location>
        <begin position="309"/>
        <end position="433"/>
    </location>
</feature>
<dbReference type="GO" id="GO:0071555">
    <property type="term" value="P:cell wall organization"/>
    <property type="evidence" value="ECO:0007669"/>
    <property type="project" value="UniProtKB-KW"/>
</dbReference>
<keyword evidence="7 14" id="KW-0547">Nucleotide-binding</keyword>
<sequence>MKLEQVHNVYFLGIGGIGMSALASYFLFSGKKVGGYDRTPNDRTQALQSEGAQIHFEDDISKIPADFTQPENTLVVYTPALPDSHTELTYYRQNDFHLAKRSEVLGMIANPSYCMAVAGTHGKTTTSCILAHLLNEAQAPYMAFLGGVSEDLGNNFALNGTDYAVVEADEFDRSFLRLTPDIACITAMDADHLDIYGAAEELTAAFEEFIALQKPGGKSIIRYGLPIPGITYGEEAEATYRATNIRLHQGAYQFDIEAPGLHIKGCRFTKPGRHNLMNALAAFALGVESGFDPNILAKALGTFKGVARRFSYQIKTSDFVYIDDYAHHPTEIDAVHQAVSELYPDKRNTVVFQPHLFSRTQDFADDFARSLAQFDHVLLLEIYPARELPIPGVDANWLLNKIENPNKKLVTKAELVHEVRNINPDILLTLGAGDIGNEVTQLKTALSHGN</sequence>
<evidence type="ECO:0000256" key="5">
    <source>
        <dbReference type="ARBA" id="ARBA00022598"/>
    </source>
</evidence>
<proteinExistence type="inferred from homology"/>
<dbReference type="GO" id="GO:0009252">
    <property type="term" value="P:peptidoglycan biosynthetic process"/>
    <property type="evidence" value="ECO:0007669"/>
    <property type="project" value="UniProtKB-UniRule"/>
</dbReference>
<comment type="caution">
    <text evidence="19">The sequence shown here is derived from an EMBL/GenBank/DDBJ whole genome shotgun (WGS) entry which is preliminary data.</text>
</comment>
<keyword evidence="20" id="KW-1185">Reference proteome</keyword>
<comment type="pathway">
    <text evidence="2 14">Cell wall biogenesis; peptidoglycan biosynthesis.</text>
</comment>
<dbReference type="GO" id="GO:0005737">
    <property type="term" value="C:cytoplasm"/>
    <property type="evidence" value="ECO:0007669"/>
    <property type="project" value="UniProtKB-SubCell"/>
</dbReference>
<accession>A0A2A4G6L0</accession>
<organism evidence="19 20">
    <name type="scientific">Sediminicola luteus</name>
    <dbReference type="NCBI Taxonomy" id="319238"/>
    <lineage>
        <taxon>Bacteria</taxon>
        <taxon>Pseudomonadati</taxon>
        <taxon>Bacteroidota</taxon>
        <taxon>Flavobacteriia</taxon>
        <taxon>Flavobacteriales</taxon>
        <taxon>Flavobacteriaceae</taxon>
        <taxon>Sediminicola</taxon>
    </lineage>
</organism>
<dbReference type="RefSeq" id="WP_097443339.1">
    <property type="nucleotide sequence ID" value="NZ_NBWU01000005.1"/>
</dbReference>
<feature type="binding site" evidence="14">
    <location>
        <begin position="119"/>
        <end position="125"/>
    </location>
    <ligand>
        <name>ATP</name>
        <dbReference type="ChEBI" id="CHEBI:30616"/>
    </ligand>
</feature>
<keyword evidence="15" id="KW-0812">Transmembrane</keyword>
<dbReference type="PANTHER" id="PTHR43445">
    <property type="entry name" value="UDP-N-ACETYLMURAMATE--L-ALANINE LIGASE-RELATED"/>
    <property type="match status" value="1"/>
</dbReference>
<dbReference type="Gene3D" id="3.90.190.20">
    <property type="entry name" value="Mur ligase, C-terminal domain"/>
    <property type="match status" value="1"/>
</dbReference>
<dbReference type="InterPro" id="IPR050061">
    <property type="entry name" value="MurCDEF_pg_biosynth"/>
</dbReference>
<dbReference type="NCBIfam" id="TIGR01082">
    <property type="entry name" value="murC"/>
    <property type="match status" value="1"/>
</dbReference>
<evidence type="ECO:0000256" key="6">
    <source>
        <dbReference type="ARBA" id="ARBA00022618"/>
    </source>
</evidence>
<evidence type="ECO:0000256" key="10">
    <source>
        <dbReference type="ARBA" id="ARBA00022984"/>
    </source>
</evidence>